<dbReference type="Pfam" id="PF00069">
    <property type="entry name" value="Pkinase"/>
    <property type="match status" value="1"/>
</dbReference>
<dbReference type="Gene3D" id="1.10.510.10">
    <property type="entry name" value="Transferase(Phosphotransferase) domain 1"/>
    <property type="match status" value="1"/>
</dbReference>
<dbReference type="PROSITE" id="PS00108">
    <property type="entry name" value="PROTEIN_KINASE_ST"/>
    <property type="match status" value="1"/>
</dbReference>
<reference evidence="4 5" key="1">
    <citation type="journal article" date="2023" name="Commun. Biol.">
        <title>Genome analysis of Parmales, the sister group of diatoms, reveals the evolutionary specialization of diatoms from phago-mixotrophs to photoautotrophs.</title>
        <authorList>
            <person name="Ban H."/>
            <person name="Sato S."/>
            <person name="Yoshikawa S."/>
            <person name="Yamada K."/>
            <person name="Nakamura Y."/>
            <person name="Ichinomiya M."/>
            <person name="Sato N."/>
            <person name="Blanc-Mathieu R."/>
            <person name="Endo H."/>
            <person name="Kuwata A."/>
            <person name="Ogata H."/>
        </authorList>
    </citation>
    <scope>NUCLEOTIDE SEQUENCE [LARGE SCALE GENOMIC DNA]</scope>
</reference>
<dbReference type="InterPro" id="IPR000719">
    <property type="entry name" value="Prot_kinase_dom"/>
</dbReference>
<feature type="region of interest" description="Disordered" evidence="2">
    <location>
        <begin position="228"/>
        <end position="254"/>
    </location>
</feature>
<feature type="coiled-coil region" evidence="1">
    <location>
        <begin position="254"/>
        <end position="285"/>
    </location>
</feature>
<sequence>MALEAAKGVEYLHHHRYWSDGGTRINGNSGEEEEEFEGWKECVIHRDLKPDNMLLDNNWTLKLTDFGEARAQNIGATMTSVGTPIYISPEVMRADHYDARADTWSYGLCLVAMIRGDCTIQEFFYQALRKHKKRKNTRGLGMGQMTKYYYQEGWRPLLPVNFVKSFPKLHALIQECWRHKATHRPDFTSIVKRLQGDIRDEIRRKPEPDITMYSLERDEVYHERIGKTEELVDSDEEGGGDTEKPGGKAGVISKAEHERLLRKVMDELAAEREKARVAAEKLLASEKEVLRLSPEKQKKKEEDAKVQREMTNMLALMGR</sequence>
<dbReference type="PROSITE" id="PS50011">
    <property type="entry name" value="PROTEIN_KINASE_DOM"/>
    <property type="match status" value="1"/>
</dbReference>
<organism evidence="4 5">
    <name type="scientific">Tetraparma gracilis</name>
    <dbReference type="NCBI Taxonomy" id="2962635"/>
    <lineage>
        <taxon>Eukaryota</taxon>
        <taxon>Sar</taxon>
        <taxon>Stramenopiles</taxon>
        <taxon>Ochrophyta</taxon>
        <taxon>Bolidophyceae</taxon>
        <taxon>Parmales</taxon>
        <taxon>Triparmaceae</taxon>
        <taxon>Tetraparma</taxon>
    </lineage>
</organism>
<accession>A0ABQ6MXB0</accession>
<dbReference type="SUPFAM" id="SSF56112">
    <property type="entry name" value="Protein kinase-like (PK-like)"/>
    <property type="match status" value="1"/>
</dbReference>
<evidence type="ECO:0000259" key="3">
    <source>
        <dbReference type="PROSITE" id="PS50011"/>
    </source>
</evidence>
<evidence type="ECO:0000313" key="5">
    <source>
        <dbReference type="Proteomes" id="UP001165060"/>
    </source>
</evidence>
<evidence type="ECO:0000313" key="4">
    <source>
        <dbReference type="EMBL" id="GMI34523.1"/>
    </source>
</evidence>
<keyword evidence="1" id="KW-0175">Coiled coil</keyword>
<name>A0ABQ6MXB0_9STRA</name>
<comment type="caution">
    <text evidence="4">The sequence shown here is derived from an EMBL/GenBank/DDBJ whole genome shotgun (WGS) entry which is preliminary data.</text>
</comment>
<dbReference type="InterPro" id="IPR008271">
    <property type="entry name" value="Ser/Thr_kinase_AS"/>
</dbReference>
<dbReference type="EMBL" id="BRYB01000644">
    <property type="protein sequence ID" value="GMI34523.1"/>
    <property type="molecule type" value="Genomic_DNA"/>
</dbReference>
<keyword evidence="5" id="KW-1185">Reference proteome</keyword>
<feature type="compositionally biased region" description="Acidic residues" evidence="2">
    <location>
        <begin position="231"/>
        <end position="240"/>
    </location>
</feature>
<dbReference type="InterPro" id="IPR011009">
    <property type="entry name" value="Kinase-like_dom_sf"/>
</dbReference>
<feature type="region of interest" description="Disordered" evidence="2">
    <location>
        <begin position="292"/>
        <end position="319"/>
    </location>
</feature>
<protein>
    <recommendedName>
        <fullName evidence="3">Protein kinase domain-containing protein</fullName>
    </recommendedName>
</protein>
<feature type="compositionally biased region" description="Basic and acidic residues" evidence="2">
    <location>
        <begin position="292"/>
        <end position="308"/>
    </location>
</feature>
<dbReference type="Proteomes" id="UP001165060">
    <property type="component" value="Unassembled WGS sequence"/>
</dbReference>
<evidence type="ECO:0000256" key="1">
    <source>
        <dbReference type="SAM" id="Coils"/>
    </source>
</evidence>
<gene>
    <name evidence="4" type="ORF">TeGR_g10035</name>
</gene>
<dbReference type="SMART" id="SM00220">
    <property type="entry name" value="S_TKc"/>
    <property type="match status" value="1"/>
</dbReference>
<feature type="domain" description="Protein kinase" evidence="3">
    <location>
        <begin position="1"/>
        <end position="198"/>
    </location>
</feature>
<proteinExistence type="predicted"/>
<dbReference type="InterPro" id="IPR051681">
    <property type="entry name" value="Ser/Thr_Kinases-Pseudokinases"/>
</dbReference>
<evidence type="ECO:0000256" key="2">
    <source>
        <dbReference type="SAM" id="MobiDB-lite"/>
    </source>
</evidence>
<dbReference type="PANTHER" id="PTHR44329">
    <property type="entry name" value="SERINE/THREONINE-PROTEIN KINASE TNNI3K-RELATED"/>
    <property type="match status" value="1"/>
</dbReference>